<dbReference type="Proteomes" id="UP000630353">
    <property type="component" value="Unassembled WGS sequence"/>
</dbReference>
<name>A0A918XUN0_9PROT</name>
<dbReference type="RefSeq" id="WP_189992275.1">
    <property type="nucleotide sequence ID" value="NZ_BMZS01000009.1"/>
</dbReference>
<dbReference type="Pfam" id="PF13640">
    <property type="entry name" value="2OG-FeII_Oxy_3"/>
    <property type="match status" value="1"/>
</dbReference>
<reference evidence="2" key="2">
    <citation type="submission" date="2020-09" db="EMBL/GenBank/DDBJ databases">
        <authorList>
            <person name="Sun Q."/>
            <person name="Kim S."/>
        </authorList>
    </citation>
    <scope>NUCLEOTIDE SEQUENCE</scope>
    <source>
        <strain evidence="2">KCTC 42651</strain>
    </source>
</reference>
<keyword evidence="3" id="KW-1185">Reference proteome</keyword>
<dbReference type="Gene3D" id="2.60.120.620">
    <property type="entry name" value="q2cbj1_9rhob like domain"/>
    <property type="match status" value="1"/>
</dbReference>
<protein>
    <recommendedName>
        <fullName evidence="1">Prolyl 4-hydroxylase alpha subunit Fe(2+) 2OG dioxygenase domain-containing protein</fullName>
    </recommendedName>
</protein>
<dbReference type="InterPro" id="IPR044862">
    <property type="entry name" value="Pro_4_hyd_alph_FE2OG_OXY"/>
</dbReference>
<accession>A0A918XUN0</accession>
<sequence length="243" mass="28153">MQYWFDPDRLLRAGLALHERYDAAEPFPHIVLEDFLPPERVDAILEAFPAPDSPYWSTKDQPDSKKQDTTPDYVAELKMPPAIREAMWQFNSSLFLFFLHHLTGIRGLTGDPWLYGGGIHQILPGGLLKIHADFNIHEFTGLLRRINVLVYLNKDWQDEWGGHLELWDTEMSRCVRRVAPNAGTCVIFNTSSTSYHGHPDPLRCPPGRTRKSLAFYYYTIDPEFDPRGKLHSTLWRKRPGEDY</sequence>
<organism evidence="2 3">
    <name type="scientific">Thalassobaculum fulvum</name>
    <dbReference type="NCBI Taxonomy" id="1633335"/>
    <lineage>
        <taxon>Bacteria</taxon>
        <taxon>Pseudomonadati</taxon>
        <taxon>Pseudomonadota</taxon>
        <taxon>Alphaproteobacteria</taxon>
        <taxon>Rhodospirillales</taxon>
        <taxon>Thalassobaculaceae</taxon>
        <taxon>Thalassobaculum</taxon>
    </lineage>
</organism>
<feature type="domain" description="Prolyl 4-hydroxylase alpha subunit Fe(2+) 2OG dioxygenase" evidence="1">
    <location>
        <begin position="119"/>
        <end position="218"/>
    </location>
</feature>
<reference evidence="2" key="1">
    <citation type="journal article" date="2014" name="Int. J. Syst. Evol. Microbiol.">
        <title>Complete genome sequence of Corynebacterium casei LMG S-19264T (=DSM 44701T), isolated from a smear-ripened cheese.</title>
        <authorList>
            <consortium name="US DOE Joint Genome Institute (JGI-PGF)"/>
            <person name="Walter F."/>
            <person name="Albersmeier A."/>
            <person name="Kalinowski J."/>
            <person name="Ruckert C."/>
        </authorList>
    </citation>
    <scope>NUCLEOTIDE SEQUENCE</scope>
    <source>
        <strain evidence="2">KCTC 42651</strain>
    </source>
</reference>
<gene>
    <name evidence="2" type="ORF">GCM10017083_36360</name>
</gene>
<dbReference type="EMBL" id="BMZS01000009">
    <property type="protein sequence ID" value="GHD56433.1"/>
    <property type="molecule type" value="Genomic_DNA"/>
</dbReference>
<evidence type="ECO:0000313" key="2">
    <source>
        <dbReference type="EMBL" id="GHD56433.1"/>
    </source>
</evidence>
<dbReference type="AlphaFoldDB" id="A0A918XUN0"/>
<comment type="caution">
    <text evidence="2">The sequence shown here is derived from an EMBL/GenBank/DDBJ whole genome shotgun (WGS) entry which is preliminary data.</text>
</comment>
<evidence type="ECO:0000313" key="3">
    <source>
        <dbReference type="Proteomes" id="UP000630353"/>
    </source>
</evidence>
<proteinExistence type="predicted"/>
<evidence type="ECO:0000259" key="1">
    <source>
        <dbReference type="Pfam" id="PF13640"/>
    </source>
</evidence>